<reference evidence="1 2" key="1">
    <citation type="submission" date="2021-09" db="EMBL/GenBank/DDBJ databases">
        <title>Genome sequencing and assembly of Chryseobacterium sp. RG1.</title>
        <authorList>
            <person name="Chhetri G."/>
        </authorList>
    </citation>
    <scope>NUCLEOTIDE SEQUENCE [LARGE SCALE GENOMIC DNA]</scope>
    <source>
        <strain evidence="1 2">RG1</strain>
    </source>
</reference>
<accession>A0ABS8A5W1</accession>
<evidence type="ECO:0000313" key="1">
    <source>
        <dbReference type="EMBL" id="MCA6068837.1"/>
    </source>
</evidence>
<name>A0ABS8A5W1_9FLAO</name>
<organism evidence="1 2">
    <name type="scientific">Chryseobacterium tagetis</name>
    <dbReference type="NCBI Taxonomy" id="2801334"/>
    <lineage>
        <taxon>Bacteria</taxon>
        <taxon>Pseudomonadati</taxon>
        <taxon>Bacteroidota</taxon>
        <taxon>Flavobacteriia</taxon>
        <taxon>Flavobacteriales</taxon>
        <taxon>Weeksellaceae</taxon>
        <taxon>Chryseobacterium group</taxon>
        <taxon>Chryseobacterium</taxon>
    </lineage>
</organism>
<sequence length="177" mass="20990">MKKTIIDFESQFWAGYRKYNCLQLIDEFFKIDNVSAVKNYLFLVMDYSGKNKVLMVEDPSVIFYFYLSLRSFLRASYLLQLKKKKLKLNEAPESGSYLLLGVLSDEEYNNPLLVFQKAFKEFTLNEFENFLTTIIYFSMGAYSDDSQENMVTPFIHILKMLDAAQMIRERRIEETKY</sequence>
<dbReference type="Proteomes" id="UP000618240">
    <property type="component" value="Unassembled WGS sequence"/>
</dbReference>
<proteinExistence type="predicted"/>
<dbReference type="EMBL" id="JAERSE020000005">
    <property type="protein sequence ID" value="MCA6068837.1"/>
    <property type="molecule type" value="Genomic_DNA"/>
</dbReference>
<protein>
    <submittedName>
        <fullName evidence="1">Uncharacterized protein</fullName>
    </submittedName>
</protein>
<dbReference type="RefSeq" id="WP_225690046.1">
    <property type="nucleotide sequence ID" value="NZ_JAERSE020000005.1"/>
</dbReference>
<keyword evidence="2" id="KW-1185">Reference proteome</keyword>
<comment type="caution">
    <text evidence="1">The sequence shown here is derived from an EMBL/GenBank/DDBJ whole genome shotgun (WGS) entry which is preliminary data.</text>
</comment>
<evidence type="ECO:0000313" key="2">
    <source>
        <dbReference type="Proteomes" id="UP000618240"/>
    </source>
</evidence>
<gene>
    <name evidence="1" type="ORF">JI747_016845</name>
</gene>